<evidence type="ECO:0000313" key="1">
    <source>
        <dbReference type="EMBL" id="ALL01653.1"/>
    </source>
</evidence>
<dbReference type="GeneID" id="26099949"/>
<dbReference type="AlphaFoldDB" id="A0A0P0N4M1"/>
<keyword evidence="4" id="KW-1185">Reference proteome</keyword>
<name>A0A0P0N4M1_9CREN</name>
<accession>A0A0P0N4M1</accession>
<organism evidence="1 3">
    <name type="scientific">Pyrodictium delaneyi</name>
    <dbReference type="NCBI Taxonomy" id="1273541"/>
    <lineage>
        <taxon>Archaea</taxon>
        <taxon>Thermoproteota</taxon>
        <taxon>Thermoprotei</taxon>
        <taxon>Desulfurococcales</taxon>
        <taxon>Pyrodictiaceae</taxon>
        <taxon>Pyrodictium</taxon>
    </lineage>
</organism>
<dbReference type="OrthoDB" id="30879at2157"/>
<dbReference type="Proteomes" id="UP000058613">
    <property type="component" value="Chromosome"/>
</dbReference>
<proteinExistence type="predicted"/>
<reference evidence="1 3" key="1">
    <citation type="submission" date="2015-10" db="EMBL/GenBank/DDBJ databases">
        <title>Complete genome sequence of hyperthermophilic archaeon Pyrodictium delaneyi Su06.</title>
        <authorList>
            <person name="Jung J.-H."/>
            <person name="Lin J."/>
            <person name="Holden J.F."/>
            <person name="Park C.-S."/>
        </authorList>
    </citation>
    <scope>NUCLEOTIDE SEQUENCE [LARGE SCALE GENOMIC DNA]</scope>
    <source>
        <strain evidence="1 3">Su06</strain>
    </source>
</reference>
<reference evidence="2 4" key="2">
    <citation type="submission" date="2017-05" db="EMBL/GenBank/DDBJ databases">
        <title>The draft genome of the hyperthermophilic archaeon 'Pyrodictium delaneyi strain Hulk', an iron and nitrate reducer, reveals the capacity for sulfate reduction.</title>
        <authorList>
            <person name="Demey L.M."/>
            <person name="Miller C."/>
            <person name="Manzella M."/>
            <person name="Reguera G."/>
            <person name="Kashefi K."/>
        </authorList>
    </citation>
    <scope>NUCLEOTIDE SEQUENCE [LARGE SCALE GENOMIC DNA]</scope>
    <source>
        <strain evidence="2 4">Hulk</strain>
    </source>
</reference>
<evidence type="ECO:0000313" key="3">
    <source>
        <dbReference type="Proteomes" id="UP000058613"/>
    </source>
</evidence>
<dbReference type="KEGG" id="pdl:Pyrde_1610"/>
<gene>
    <name evidence="2" type="ORF">Pdsh_05370</name>
    <name evidence="1" type="ORF">Pyrde_1610</name>
</gene>
<dbReference type="RefSeq" id="WP_055409792.1">
    <property type="nucleotide sequence ID" value="NZ_CP013011.1"/>
</dbReference>
<evidence type="ECO:0000313" key="4">
    <source>
        <dbReference type="Proteomes" id="UP000196694"/>
    </source>
</evidence>
<evidence type="ECO:0008006" key="5">
    <source>
        <dbReference type="Google" id="ProtNLM"/>
    </source>
</evidence>
<dbReference type="Pfam" id="PF09958">
    <property type="entry name" value="DUF2192"/>
    <property type="match status" value="1"/>
</dbReference>
<evidence type="ECO:0000313" key="2">
    <source>
        <dbReference type="EMBL" id="OWJ55114.1"/>
    </source>
</evidence>
<protein>
    <recommendedName>
        <fullName evidence="5">DUF2192 domain-containing protein</fullName>
    </recommendedName>
</protein>
<sequence length="250" mass="28838">MESIEPRKARETQRQRIDAAMEALSKLLRGNVVNRGEAVKLLEEVYKGKAVQPLRGKAWPEDIWDKEMATLYVIAKYALMLDEENPKLFHKLFDYEETLEETANIIREHSVEEARKLALFMLGGNVDDNTVARLLRVIATAVVMGFKSEDELIDLLRKLSKVFPEQERTVRKYARYFIALRVAQAIAAGMIRSRIDKEAFKQALAAKIGLEKIMPDDEYIAFIASTVFEVPRKRLQRILSIGEEKRRKQK</sequence>
<dbReference type="STRING" id="1273541.Pyrde_1610"/>
<dbReference type="EMBL" id="NCQP01000002">
    <property type="protein sequence ID" value="OWJ55114.1"/>
    <property type="molecule type" value="Genomic_DNA"/>
</dbReference>
<dbReference type="InterPro" id="IPR018693">
    <property type="entry name" value="DUF2192"/>
</dbReference>
<dbReference type="EMBL" id="CP013011">
    <property type="protein sequence ID" value="ALL01653.1"/>
    <property type="molecule type" value="Genomic_DNA"/>
</dbReference>
<dbReference type="Proteomes" id="UP000196694">
    <property type="component" value="Unassembled WGS sequence"/>
</dbReference>